<keyword evidence="3 6" id="KW-0378">Hydrolase</keyword>
<evidence type="ECO:0000256" key="3">
    <source>
        <dbReference type="ARBA" id="ARBA00022801"/>
    </source>
</evidence>
<dbReference type="GO" id="GO:0046872">
    <property type="term" value="F:metal ion binding"/>
    <property type="evidence" value="ECO:0007669"/>
    <property type="project" value="UniProtKB-KW"/>
</dbReference>
<evidence type="ECO:0000256" key="2">
    <source>
        <dbReference type="ARBA" id="ARBA00022723"/>
    </source>
</evidence>
<dbReference type="PANTHER" id="PTHR10458:SF2">
    <property type="entry name" value="PEPTIDE DEFORMYLASE, MITOCHONDRIAL"/>
    <property type="match status" value="1"/>
</dbReference>
<feature type="binding site" evidence="6">
    <location>
        <position position="143"/>
    </location>
    <ligand>
        <name>Fe cation</name>
        <dbReference type="ChEBI" id="CHEBI:24875"/>
    </ligand>
</feature>
<gene>
    <name evidence="6 7" type="primary">def</name>
    <name evidence="7" type="ORF">CFK39_12705</name>
</gene>
<keyword evidence="2 6" id="KW-0479">Metal-binding</keyword>
<dbReference type="HAMAP" id="MF_00163">
    <property type="entry name" value="Pep_deformylase"/>
    <property type="match status" value="1"/>
</dbReference>
<sequence length="188" mass="20803">MTVRPITIVGHRALSQRTRRVREVTDELRTLVEDMFETNDAASGAGLAAPQVGARWRLFVYSCTDAEGALRRGAILNPVLERFGGIVLDEETLEGCLSVPGEGFSTARHRGARVTGTDLEGAEVVVEDEGGVLSRALQHEVDHLDGSLYLDRLTPARRREALDAVRDRGWRARRILTWDPREMDAADV</sequence>
<dbReference type="CDD" id="cd00487">
    <property type="entry name" value="Pep_deformylase"/>
    <property type="match status" value="1"/>
</dbReference>
<keyword evidence="4 6" id="KW-0648">Protein biosynthesis</keyword>
<dbReference type="AlphaFoldDB" id="A0A220UF40"/>
<accession>A0A220UF40</accession>
<keyword evidence="5 6" id="KW-0408">Iron</keyword>
<dbReference type="KEGG" id="brv:CFK39_12705"/>
<evidence type="ECO:0000256" key="4">
    <source>
        <dbReference type="ARBA" id="ARBA00022917"/>
    </source>
</evidence>
<evidence type="ECO:0000313" key="7">
    <source>
        <dbReference type="EMBL" id="ASK66526.1"/>
    </source>
</evidence>
<dbReference type="OrthoDB" id="9804313at2"/>
<dbReference type="GO" id="GO:0006412">
    <property type="term" value="P:translation"/>
    <property type="evidence" value="ECO:0007669"/>
    <property type="project" value="UniProtKB-UniRule"/>
</dbReference>
<keyword evidence="8" id="KW-1185">Reference proteome</keyword>
<feature type="binding site" evidence="6">
    <location>
        <position position="96"/>
    </location>
    <ligand>
        <name>Fe cation</name>
        <dbReference type="ChEBI" id="CHEBI:24875"/>
    </ligand>
</feature>
<dbReference type="InterPro" id="IPR023635">
    <property type="entry name" value="Peptide_deformylase"/>
</dbReference>
<dbReference type="RefSeq" id="WP_089065766.1">
    <property type="nucleotide sequence ID" value="NZ_CP022316.1"/>
</dbReference>
<dbReference type="NCBIfam" id="TIGR00079">
    <property type="entry name" value="pept_deformyl"/>
    <property type="match status" value="1"/>
</dbReference>
<feature type="active site" evidence="6">
    <location>
        <position position="140"/>
    </location>
</feature>
<evidence type="ECO:0000256" key="5">
    <source>
        <dbReference type="ARBA" id="ARBA00023004"/>
    </source>
</evidence>
<dbReference type="Gene3D" id="3.90.45.10">
    <property type="entry name" value="Peptide deformylase"/>
    <property type="match status" value="1"/>
</dbReference>
<dbReference type="SUPFAM" id="SSF56420">
    <property type="entry name" value="Peptide deformylase"/>
    <property type="match status" value="1"/>
</dbReference>
<protein>
    <recommendedName>
        <fullName evidence="6">Peptide deformylase</fullName>
        <shortName evidence="6">PDF</shortName>
        <ecNumber evidence="6">3.5.1.88</ecNumber>
    </recommendedName>
    <alternativeName>
        <fullName evidence="6">Polypeptide deformylase</fullName>
    </alternativeName>
</protein>
<dbReference type="NCBIfam" id="NF001159">
    <property type="entry name" value="PRK00150.1-3"/>
    <property type="match status" value="1"/>
</dbReference>
<feature type="binding site" evidence="6">
    <location>
        <position position="139"/>
    </location>
    <ligand>
        <name>Fe cation</name>
        <dbReference type="ChEBI" id="CHEBI:24875"/>
    </ligand>
</feature>
<dbReference type="PRINTS" id="PR01576">
    <property type="entry name" value="PDEFORMYLASE"/>
</dbReference>
<comment type="cofactor">
    <cofactor evidence="6">
        <name>Fe(2+)</name>
        <dbReference type="ChEBI" id="CHEBI:29033"/>
    </cofactor>
    <text evidence="6">Binds 1 Fe(2+) ion.</text>
</comment>
<organism evidence="7 8">
    <name type="scientific">Brachybacterium avium</name>
    <dbReference type="NCBI Taxonomy" id="2017485"/>
    <lineage>
        <taxon>Bacteria</taxon>
        <taxon>Bacillati</taxon>
        <taxon>Actinomycetota</taxon>
        <taxon>Actinomycetes</taxon>
        <taxon>Micrococcales</taxon>
        <taxon>Dermabacteraceae</taxon>
        <taxon>Brachybacterium</taxon>
    </lineage>
</organism>
<dbReference type="PANTHER" id="PTHR10458">
    <property type="entry name" value="PEPTIDE DEFORMYLASE"/>
    <property type="match status" value="1"/>
</dbReference>
<dbReference type="Proteomes" id="UP000198398">
    <property type="component" value="Chromosome"/>
</dbReference>
<dbReference type="EC" id="3.5.1.88" evidence="6"/>
<reference evidence="8" key="1">
    <citation type="submission" date="2017-07" db="EMBL/GenBank/DDBJ databases">
        <title>Brachybacterium sp. VR2415.</title>
        <authorList>
            <person name="Tak E.J."/>
            <person name="Bae J.-W."/>
        </authorList>
    </citation>
    <scope>NUCLEOTIDE SEQUENCE [LARGE SCALE GENOMIC DNA]</scope>
    <source>
        <strain evidence="8">VR2415</strain>
    </source>
</reference>
<comment type="function">
    <text evidence="6">Removes the formyl group from the N-terminal Met of newly synthesized proteins. Requires at least a dipeptide for an efficient rate of reaction. N-terminal L-methionine is a prerequisite for activity but the enzyme has broad specificity at other positions.</text>
</comment>
<dbReference type="PIRSF" id="PIRSF004749">
    <property type="entry name" value="Pep_def"/>
    <property type="match status" value="1"/>
</dbReference>
<name>A0A220UF40_9MICO</name>
<comment type="catalytic activity">
    <reaction evidence="6">
        <text>N-terminal N-formyl-L-methionyl-[peptide] + H2O = N-terminal L-methionyl-[peptide] + formate</text>
        <dbReference type="Rhea" id="RHEA:24420"/>
        <dbReference type="Rhea" id="RHEA-COMP:10639"/>
        <dbReference type="Rhea" id="RHEA-COMP:10640"/>
        <dbReference type="ChEBI" id="CHEBI:15377"/>
        <dbReference type="ChEBI" id="CHEBI:15740"/>
        <dbReference type="ChEBI" id="CHEBI:49298"/>
        <dbReference type="ChEBI" id="CHEBI:64731"/>
        <dbReference type="EC" id="3.5.1.88"/>
    </reaction>
</comment>
<proteinExistence type="inferred from homology"/>
<dbReference type="GO" id="GO:0042586">
    <property type="term" value="F:peptide deformylase activity"/>
    <property type="evidence" value="ECO:0007669"/>
    <property type="project" value="UniProtKB-UniRule"/>
</dbReference>
<evidence type="ECO:0000256" key="1">
    <source>
        <dbReference type="ARBA" id="ARBA00010759"/>
    </source>
</evidence>
<evidence type="ECO:0000313" key="8">
    <source>
        <dbReference type="Proteomes" id="UP000198398"/>
    </source>
</evidence>
<dbReference type="InterPro" id="IPR036821">
    <property type="entry name" value="Peptide_deformylase_sf"/>
</dbReference>
<evidence type="ECO:0000256" key="6">
    <source>
        <dbReference type="HAMAP-Rule" id="MF_00163"/>
    </source>
</evidence>
<dbReference type="Pfam" id="PF01327">
    <property type="entry name" value="Pep_deformylase"/>
    <property type="match status" value="1"/>
</dbReference>
<dbReference type="EMBL" id="CP022316">
    <property type="protein sequence ID" value="ASK66526.1"/>
    <property type="molecule type" value="Genomic_DNA"/>
</dbReference>
<comment type="similarity">
    <text evidence="1 6">Belongs to the polypeptide deformylase family.</text>
</comment>